<evidence type="ECO:0000256" key="7">
    <source>
        <dbReference type="RuleBase" id="RU365095"/>
    </source>
</evidence>
<evidence type="ECO:0000256" key="2">
    <source>
        <dbReference type="ARBA" id="ARBA00002681"/>
    </source>
</evidence>
<dbReference type="CDD" id="cd01400">
    <property type="entry name" value="6PGL"/>
    <property type="match status" value="1"/>
</dbReference>
<evidence type="ECO:0000313" key="9">
    <source>
        <dbReference type="EMBL" id="APG25284.1"/>
    </source>
</evidence>
<dbReference type="GO" id="GO:0017057">
    <property type="term" value="F:6-phosphogluconolactonase activity"/>
    <property type="evidence" value="ECO:0007669"/>
    <property type="project" value="UniProtKB-UniRule"/>
</dbReference>
<dbReference type="InterPro" id="IPR005900">
    <property type="entry name" value="6-phosphogluconolactonase_DevB"/>
</dbReference>
<dbReference type="OrthoDB" id="9810967at2"/>
<evidence type="ECO:0000313" key="10">
    <source>
        <dbReference type="Proteomes" id="UP000182264"/>
    </source>
</evidence>
<dbReference type="RefSeq" id="WP_072287134.1">
    <property type="nucleotide sequence ID" value="NZ_CP015455.1"/>
</dbReference>
<dbReference type="GO" id="GO:0005975">
    <property type="term" value="P:carbohydrate metabolic process"/>
    <property type="evidence" value="ECO:0007669"/>
    <property type="project" value="UniProtKB-UniRule"/>
</dbReference>
<dbReference type="SUPFAM" id="SSF100950">
    <property type="entry name" value="NagB/RpiA/CoA transferase-like"/>
    <property type="match status" value="1"/>
</dbReference>
<evidence type="ECO:0000256" key="6">
    <source>
        <dbReference type="ARBA" id="ARBA00020337"/>
    </source>
</evidence>
<dbReference type="KEGG" id="pace:A6070_03875"/>
<dbReference type="UniPathway" id="UPA00115">
    <property type="reaction ID" value="UER00409"/>
</dbReference>
<reference evidence="9 10" key="1">
    <citation type="journal article" date="2017" name="Genome Announc.">
        <title>Complete Genome Sequences of Two Acetylene-Fermenting Pelobacter acetylenicus Strains.</title>
        <authorList>
            <person name="Sutton J.M."/>
            <person name="Baesman S.M."/>
            <person name="Fierst J.L."/>
            <person name="Poret-Peterson A.T."/>
            <person name="Oremland R.S."/>
            <person name="Dunlap D.S."/>
            <person name="Akob D.M."/>
        </authorList>
    </citation>
    <scope>NUCLEOTIDE SEQUENCE [LARGE SCALE GENOMIC DNA]</scope>
    <source>
        <strain evidence="9 10">DSM 3247</strain>
    </source>
</reference>
<evidence type="ECO:0000256" key="4">
    <source>
        <dbReference type="ARBA" id="ARBA00010662"/>
    </source>
</evidence>
<dbReference type="Gene3D" id="3.40.50.1360">
    <property type="match status" value="1"/>
</dbReference>
<gene>
    <name evidence="7" type="primary">pgl</name>
    <name evidence="9" type="ORF">A7E75_09875</name>
</gene>
<evidence type="ECO:0000256" key="5">
    <source>
        <dbReference type="ARBA" id="ARBA00013198"/>
    </source>
</evidence>
<protein>
    <recommendedName>
        <fullName evidence="6 7">6-phosphogluconolactonase</fullName>
        <shortName evidence="7">6PGL</shortName>
        <ecNumber evidence="5 7">3.1.1.31</ecNumber>
    </recommendedName>
</protein>
<proteinExistence type="inferred from homology"/>
<evidence type="ECO:0000256" key="3">
    <source>
        <dbReference type="ARBA" id="ARBA00004961"/>
    </source>
</evidence>
<dbReference type="Pfam" id="PF01182">
    <property type="entry name" value="Glucosamine_iso"/>
    <property type="match status" value="1"/>
</dbReference>
<dbReference type="NCBIfam" id="TIGR01198">
    <property type="entry name" value="pgl"/>
    <property type="match status" value="1"/>
</dbReference>
<organism evidence="9 10">
    <name type="scientific">Syntrophotalea acetylenica</name>
    <name type="common">Pelobacter acetylenicus</name>
    <dbReference type="NCBI Taxonomy" id="29542"/>
    <lineage>
        <taxon>Bacteria</taxon>
        <taxon>Pseudomonadati</taxon>
        <taxon>Thermodesulfobacteriota</taxon>
        <taxon>Desulfuromonadia</taxon>
        <taxon>Desulfuromonadales</taxon>
        <taxon>Syntrophotaleaceae</taxon>
        <taxon>Syntrophotalea</taxon>
    </lineage>
</organism>
<comment type="function">
    <text evidence="2 7">Hydrolysis of 6-phosphogluconolactone to 6-phosphogluconate.</text>
</comment>
<evidence type="ECO:0000256" key="1">
    <source>
        <dbReference type="ARBA" id="ARBA00000832"/>
    </source>
</evidence>
<dbReference type="InterPro" id="IPR039104">
    <property type="entry name" value="6PGL"/>
</dbReference>
<feature type="domain" description="Glucosamine/galactosamine-6-phosphate isomerase" evidence="8">
    <location>
        <begin position="14"/>
        <end position="215"/>
    </location>
</feature>
<dbReference type="PANTHER" id="PTHR11054">
    <property type="entry name" value="6-PHOSPHOGLUCONOLACTONASE"/>
    <property type="match status" value="1"/>
</dbReference>
<comment type="similarity">
    <text evidence="4 7">Belongs to the glucosamine/galactosamine-6-phosphate isomerase family. 6-phosphogluconolactonase subfamily.</text>
</comment>
<dbReference type="InterPro" id="IPR037171">
    <property type="entry name" value="NagB/RpiA_transferase-like"/>
</dbReference>
<comment type="catalytic activity">
    <reaction evidence="1 7">
        <text>6-phospho-D-glucono-1,5-lactone + H2O = 6-phospho-D-gluconate + H(+)</text>
        <dbReference type="Rhea" id="RHEA:12556"/>
        <dbReference type="ChEBI" id="CHEBI:15377"/>
        <dbReference type="ChEBI" id="CHEBI:15378"/>
        <dbReference type="ChEBI" id="CHEBI:57955"/>
        <dbReference type="ChEBI" id="CHEBI:58759"/>
        <dbReference type="EC" id="3.1.1.31"/>
    </reaction>
</comment>
<dbReference type="InterPro" id="IPR006148">
    <property type="entry name" value="Glc/Gal-6P_isomerase"/>
</dbReference>
<dbReference type="Proteomes" id="UP000182264">
    <property type="component" value="Chromosome"/>
</dbReference>
<dbReference type="AlphaFoldDB" id="A0A1L3GH75"/>
<sequence length="228" mass="25176">MTDEQKIIWHCLADADAVAENAADRILAAAKEAIVRHGRFRIVLAGGRTPEAAYRLLANANADWRRWHIYFGDERCLPPAHRERNSTMAARIWLDHVAIPRRQIHVIPAELGPAEGARRYTDEIVGVLPFDLVILGLGEDGHTASLFPGHRPLMDRLVVPVTNAPKPPAERVSLSSFSLGQAEQVLVLVTGMEKHGAIQDWKAGRQLPISDIMPKNPLHVLLDDLAGT</sequence>
<name>A0A1L3GH75_SYNAC</name>
<dbReference type="STRING" id="29542.A6070_03875"/>
<evidence type="ECO:0000259" key="8">
    <source>
        <dbReference type="Pfam" id="PF01182"/>
    </source>
</evidence>
<keyword evidence="7" id="KW-0378">Hydrolase</keyword>
<dbReference type="PANTHER" id="PTHR11054:SF0">
    <property type="entry name" value="6-PHOSPHOGLUCONOLACTONASE"/>
    <property type="match status" value="1"/>
</dbReference>
<accession>A0A1L3GH75</accession>
<keyword evidence="10" id="KW-1185">Reference proteome</keyword>
<dbReference type="GO" id="GO:0006098">
    <property type="term" value="P:pentose-phosphate shunt"/>
    <property type="evidence" value="ECO:0007669"/>
    <property type="project" value="UniProtKB-UniPathway"/>
</dbReference>
<dbReference type="EC" id="3.1.1.31" evidence="5 7"/>
<comment type="pathway">
    <text evidence="3 7">Carbohydrate degradation; pentose phosphate pathway; D-ribulose 5-phosphate from D-glucose 6-phosphate (oxidative stage): step 2/3.</text>
</comment>
<dbReference type="EMBL" id="CP015518">
    <property type="protein sequence ID" value="APG25284.1"/>
    <property type="molecule type" value="Genomic_DNA"/>
</dbReference>